<dbReference type="PANTHER" id="PTHR42844">
    <property type="entry name" value="DIHYDRONEOPTERIN ALDOLASE 1-RELATED"/>
    <property type="match status" value="1"/>
</dbReference>
<organism evidence="8 9">
    <name type="scientific">Amphiplicatus metriothermophilus</name>
    <dbReference type="NCBI Taxonomy" id="1519374"/>
    <lineage>
        <taxon>Bacteria</taxon>
        <taxon>Pseudomonadati</taxon>
        <taxon>Pseudomonadota</taxon>
        <taxon>Alphaproteobacteria</taxon>
        <taxon>Parvularculales</taxon>
        <taxon>Parvularculaceae</taxon>
        <taxon>Amphiplicatus</taxon>
    </lineage>
</organism>
<sequence>MPRSKPGDIAPLPRPANAPRRKVFVRGLALDAYIGAYDHEQGRAQPVRIDIELEVLEPASPAADRLEDVVCYNRLTQGVKAIIAEGHIKLVETLAERIAEMAIAHPMTLSARVRVEKPRAIAEADAAGVEILRTKKAGESYS</sequence>
<evidence type="ECO:0000259" key="7">
    <source>
        <dbReference type="SMART" id="SM00905"/>
    </source>
</evidence>
<protein>
    <recommendedName>
        <fullName evidence="6">7,8-dihydroneopterin aldolase</fullName>
        <ecNumber evidence="6">4.1.2.25</ecNumber>
    </recommendedName>
</protein>
<dbReference type="EC" id="4.1.2.25" evidence="6"/>
<dbReference type="InterPro" id="IPR006156">
    <property type="entry name" value="Dihydroneopterin_aldolase"/>
</dbReference>
<evidence type="ECO:0000256" key="2">
    <source>
        <dbReference type="ARBA" id="ARBA00005013"/>
    </source>
</evidence>
<proteinExistence type="inferred from homology"/>
<keyword evidence="4 6" id="KW-0289">Folate biosynthesis</keyword>
<dbReference type="SUPFAM" id="SSF55620">
    <property type="entry name" value="Tetrahydrobiopterin biosynthesis enzymes-like"/>
    <property type="match status" value="1"/>
</dbReference>
<dbReference type="GO" id="GO:0046654">
    <property type="term" value="P:tetrahydrofolate biosynthetic process"/>
    <property type="evidence" value="ECO:0007669"/>
    <property type="project" value="UniProtKB-UniRule"/>
</dbReference>
<dbReference type="RefSeq" id="WP_089411899.1">
    <property type="nucleotide sequence ID" value="NZ_FZQA01000002.1"/>
</dbReference>
<dbReference type="Gene3D" id="3.30.1130.10">
    <property type="match status" value="1"/>
</dbReference>
<evidence type="ECO:0000256" key="6">
    <source>
        <dbReference type="RuleBase" id="RU362079"/>
    </source>
</evidence>
<comment type="catalytic activity">
    <reaction evidence="1 6">
        <text>7,8-dihydroneopterin = 6-hydroxymethyl-7,8-dihydropterin + glycolaldehyde</text>
        <dbReference type="Rhea" id="RHEA:10540"/>
        <dbReference type="ChEBI" id="CHEBI:17001"/>
        <dbReference type="ChEBI" id="CHEBI:17071"/>
        <dbReference type="ChEBI" id="CHEBI:44841"/>
        <dbReference type="EC" id="4.1.2.25"/>
    </reaction>
</comment>
<dbReference type="SMART" id="SM00905">
    <property type="entry name" value="FolB"/>
    <property type="match status" value="1"/>
</dbReference>
<feature type="domain" description="Dihydroneopterin aldolase/epimerase" evidence="7">
    <location>
        <begin position="23"/>
        <end position="133"/>
    </location>
</feature>
<accession>A0A239PQ41</accession>
<dbReference type="GO" id="GO:0005737">
    <property type="term" value="C:cytoplasm"/>
    <property type="evidence" value="ECO:0007669"/>
    <property type="project" value="TreeGrafter"/>
</dbReference>
<keyword evidence="5 6" id="KW-0456">Lyase</keyword>
<comment type="pathway">
    <text evidence="2 6">Cofactor biosynthesis; tetrahydrofolate biosynthesis; 2-amino-4-hydroxy-6-hydroxymethyl-7,8-dihydropteridine diphosphate from 7,8-dihydroneopterin triphosphate: step 3/4.</text>
</comment>
<dbReference type="NCBIfam" id="TIGR00526">
    <property type="entry name" value="folB_dom"/>
    <property type="match status" value="1"/>
</dbReference>
<reference evidence="8 9" key="1">
    <citation type="submission" date="2017-07" db="EMBL/GenBank/DDBJ databases">
        <authorList>
            <person name="Sun Z.S."/>
            <person name="Albrecht U."/>
            <person name="Echele G."/>
            <person name="Lee C.C."/>
        </authorList>
    </citation>
    <scope>NUCLEOTIDE SEQUENCE [LARGE SCALE GENOMIC DNA]</scope>
    <source>
        <strain evidence="8 9">CGMCC 1.12710</strain>
    </source>
</reference>
<gene>
    <name evidence="8" type="ORF">SAMN06297382_1451</name>
</gene>
<dbReference type="PANTHER" id="PTHR42844:SF1">
    <property type="entry name" value="DIHYDRONEOPTERIN ALDOLASE 1-RELATED"/>
    <property type="match status" value="1"/>
</dbReference>
<evidence type="ECO:0000256" key="5">
    <source>
        <dbReference type="ARBA" id="ARBA00023239"/>
    </source>
</evidence>
<dbReference type="AlphaFoldDB" id="A0A239PQ41"/>
<dbReference type="Pfam" id="PF02152">
    <property type="entry name" value="FolB"/>
    <property type="match status" value="1"/>
</dbReference>
<evidence type="ECO:0000256" key="3">
    <source>
        <dbReference type="ARBA" id="ARBA00005708"/>
    </source>
</evidence>
<evidence type="ECO:0000256" key="4">
    <source>
        <dbReference type="ARBA" id="ARBA00022909"/>
    </source>
</evidence>
<dbReference type="InterPro" id="IPR043133">
    <property type="entry name" value="GTP-CH-I_C/QueF"/>
</dbReference>
<evidence type="ECO:0000313" key="9">
    <source>
        <dbReference type="Proteomes" id="UP000198346"/>
    </source>
</evidence>
<comment type="similarity">
    <text evidence="3 6">Belongs to the DHNA family.</text>
</comment>
<evidence type="ECO:0000256" key="1">
    <source>
        <dbReference type="ARBA" id="ARBA00001353"/>
    </source>
</evidence>
<dbReference type="NCBIfam" id="TIGR00525">
    <property type="entry name" value="folB"/>
    <property type="match status" value="1"/>
</dbReference>
<comment type="function">
    <text evidence="6">Catalyzes the conversion of 7,8-dihydroneopterin to 6-hydroxymethyl-7,8-dihydropterin.</text>
</comment>
<dbReference type="InterPro" id="IPR006157">
    <property type="entry name" value="FolB_dom"/>
</dbReference>
<dbReference type="EMBL" id="FZQA01000002">
    <property type="protein sequence ID" value="SNT72409.1"/>
    <property type="molecule type" value="Genomic_DNA"/>
</dbReference>
<keyword evidence="9" id="KW-1185">Reference proteome</keyword>
<dbReference type="GO" id="GO:0004150">
    <property type="term" value="F:dihydroneopterin aldolase activity"/>
    <property type="evidence" value="ECO:0007669"/>
    <property type="project" value="UniProtKB-UniRule"/>
</dbReference>
<dbReference type="UniPathway" id="UPA00077">
    <property type="reaction ID" value="UER00154"/>
</dbReference>
<name>A0A239PQ41_9PROT</name>
<dbReference type="Proteomes" id="UP000198346">
    <property type="component" value="Unassembled WGS sequence"/>
</dbReference>
<dbReference type="GO" id="GO:0046656">
    <property type="term" value="P:folic acid biosynthetic process"/>
    <property type="evidence" value="ECO:0007669"/>
    <property type="project" value="UniProtKB-UniRule"/>
</dbReference>
<dbReference type="OrthoDB" id="7580479at2"/>
<evidence type="ECO:0000313" key="8">
    <source>
        <dbReference type="EMBL" id="SNT72409.1"/>
    </source>
</evidence>